<evidence type="ECO:0000313" key="3">
    <source>
        <dbReference type="Proteomes" id="UP000838878"/>
    </source>
</evidence>
<dbReference type="Pfam" id="PF06407">
    <property type="entry name" value="BDV_P40"/>
    <property type="match status" value="1"/>
</dbReference>
<dbReference type="Proteomes" id="UP000838878">
    <property type="component" value="Chromosome 3"/>
</dbReference>
<evidence type="ECO:0000313" key="2">
    <source>
        <dbReference type="EMBL" id="CAH0723441.1"/>
    </source>
</evidence>
<gene>
    <name evidence="2" type="ORF">BINO364_LOCUS9270</name>
</gene>
<organism evidence="2 3">
    <name type="scientific">Brenthis ino</name>
    <name type="common">lesser marbled fritillary</name>
    <dbReference type="NCBI Taxonomy" id="405034"/>
    <lineage>
        <taxon>Eukaryota</taxon>
        <taxon>Metazoa</taxon>
        <taxon>Ecdysozoa</taxon>
        <taxon>Arthropoda</taxon>
        <taxon>Hexapoda</taxon>
        <taxon>Insecta</taxon>
        <taxon>Pterygota</taxon>
        <taxon>Neoptera</taxon>
        <taxon>Endopterygota</taxon>
        <taxon>Lepidoptera</taxon>
        <taxon>Glossata</taxon>
        <taxon>Ditrysia</taxon>
        <taxon>Papilionoidea</taxon>
        <taxon>Nymphalidae</taxon>
        <taxon>Heliconiinae</taxon>
        <taxon>Argynnini</taxon>
        <taxon>Brenthis</taxon>
    </lineage>
</organism>
<feature type="compositionally biased region" description="Polar residues" evidence="1">
    <location>
        <begin position="311"/>
        <end position="323"/>
    </location>
</feature>
<feature type="non-terminal residue" evidence="2">
    <location>
        <position position="374"/>
    </location>
</feature>
<dbReference type="InterPro" id="IPR009441">
    <property type="entry name" value="P40_nucleoprot_BD-vir"/>
</dbReference>
<dbReference type="OrthoDB" id="6929652at2759"/>
<dbReference type="EMBL" id="OV170223">
    <property type="protein sequence ID" value="CAH0723441.1"/>
    <property type="molecule type" value="Genomic_DNA"/>
</dbReference>
<accession>A0A8J9UNB1</accession>
<evidence type="ECO:0008006" key="4">
    <source>
        <dbReference type="Google" id="ProtNLM"/>
    </source>
</evidence>
<name>A0A8J9UNB1_9NEOP</name>
<reference evidence="2" key="1">
    <citation type="submission" date="2021-12" db="EMBL/GenBank/DDBJ databases">
        <authorList>
            <person name="Martin H S."/>
        </authorList>
    </citation>
    <scope>NUCLEOTIDE SEQUENCE</scope>
</reference>
<feature type="compositionally biased region" description="Basic and acidic residues" evidence="1">
    <location>
        <begin position="332"/>
        <end position="343"/>
    </location>
</feature>
<feature type="region of interest" description="Disordered" evidence="1">
    <location>
        <begin position="309"/>
        <end position="344"/>
    </location>
</feature>
<evidence type="ECO:0000256" key="1">
    <source>
        <dbReference type="SAM" id="MobiDB-lite"/>
    </source>
</evidence>
<keyword evidence="3" id="KW-1185">Reference proteome</keyword>
<proteinExistence type="predicted"/>
<protein>
    <recommendedName>
        <fullName evidence="4">Nucleoprotein</fullName>
    </recommendedName>
</protein>
<dbReference type="AlphaFoldDB" id="A0A8J9UNB1"/>
<sequence length="374" mass="41833">MVYTIPETTTELQVGSKKDYTYIINWKPCHERGGELVMGEVKYTDDLMLSTILSFLGPFTTQCIFGARNATVPSEIKDRPQEEKDQGVLALVLTSLMTLAKPVTPMNSAAYQKRWSTALVTLSIQDLVAMGSWTGVVKTATRFQGIIAVRSDLRQEIVDRVLTMTDETGIKGAIIAQLRMVWSYASLKAAEFMEKFSKTPCRALEIPSVLDQALLLKQRWEAAEREDPNFPYSRVRNPNAHPELNHAHFPDLYYAAIAYAKANKLIGENFHVSQPNKVQNALLIDRYITKMAVAAMGEITEETRQKLMTLDIQSDTGGRTTPTPKKRRSAPTRKDPDATERGPCEGLDYKLVLSLRKNSGQLLDCYWARPPGGG</sequence>